<dbReference type="InterPro" id="IPR000788">
    <property type="entry name" value="RNR_lg_C"/>
</dbReference>
<evidence type="ECO:0000256" key="5">
    <source>
        <dbReference type="ARBA" id="ARBA00022840"/>
    </source>
</evidence>
<dbReference type="EMBL" id="MT631282">
    <property type="protein sequence ID" value="QNO47892.1"/>
    <property type="molecule type" value="Genomic_DNA"/>
</dbReference>
<dbReference type="InterPro" id="IPR050862">
    <property type="entry name" value="RdRp_reductase_class-2"/>
</dbReference>
<dbReference type="Pfam" id="PF02867">
    <property type="entry name" value="Ribonuc_red_lgC"/>
    <property type="match status" value="1"/>
</dbReference>
<evidence type="ECO:0000256" key="12">
    <source>
        <dbReference type="RuleBase" id="RU364064"/>
    </source>
</evidence>
<name>A0A7G9YIQ8_9EURY</name>
<dbReference type="PANTHER" id="PTHR43371">
    <property type="entry name" value="VITAMIN B12-DEPENDENT RIBONUCLEOTIDE REDUCTASE"/>
    <property type="match status" value="1"/>
</dbReference>
<dbReference type="SUPFAM" id="SSF51998">
    <property type="entry name" value="PFL-like glycyl radical enzymes"/>
    <property type="match status" value="1"/>
</dbReference>
<keyword evidence="12" id="KW-0237">DNA synthesis</keyword>
<dbReference type="InterPro" id="IPR013344">
    <property type="entry name" value="RNR_NrdJ/NrdZ"/>
</dbReference>
<dbReference type="EC" id="1.17.4.1" evidence="12"/>
<dbReference type="UniPathway" id="UPA00326"/>
<evidence type="ECO:0000256" key="6">
    <source>
        <dbReference type="ARBA" id="ARBA00023002"/>
    </source>
</evidence>
<evidence type="ECO:0000256" key="7">
    <source>
        <dbReference type="ARBA" id="ARBA00023116"/>
    </source>
</evidence>
<evidence type="ECO:0000256" key="8">
    <source>
        <dbReference type="ARBA" id="ARBA00023157"/>
    </source>
</evidence>
<accession>A0A7G9YIQ8</accession>
<organism evidence="14">
    <name type="scientific">Candidatus Methanogaster sp. ANME-2c ERB4</name>
    <dbReference type="NCBI Taxonomy" id="2759911"/>
    <lineage>
        <taxon>Archaea</taxon>
        <taxon>Methanobacteriati</taxon>
        <taxon>Methanobacteriota</taxon>
        <taxon>Stenosarchaea group</taxon>
        <taxon>Methanomicrobia</taxon>
        <taxon>Methanosarcinales</taxon>
        <taxon>ANME-2 cluster</taxon>
        <taxon>Candidatus Methanogasteraceae</taxon>
        <taxon>Candidatus Methanogaster</taxon>
    </lineage>
</organism>
<evidence type="ECO:0000256" key="1">
    <source>
        <dbReference type="ARBA" id="ARBA00001922"/>
    </source>
</evidence>
<dbReference type="InterPro" id="IPR008926">
    <property type="entry name" value="RNR_R1-su_N"/>
</dbReference>
<keyword evidence="6 12" id="KW-0560">Oxidoreductase</keyword>
<dbReference type="Gene3D" id="3.20.70.20">
    <property type="match status" value="1"/>
</dbReference>
<dbReference type="Pfam" id="PF00317">
    <property type="entry name" value="Ribonuc_red_lgN"/>
    <property type="match status" value="1"/>
</dbReference>
<evidence type="ECO:0000256" key="3">
    <source>
        <dbReference type="ARBA" id="ARBA00022628"/>
    </source>
</evidence>
<gene>
    <name evidence="14" type="ORF">LLFONJKP_00013</name>
</gene>
<dbReference type="GO" id="GO:0031419">
    <property type="term" value="F:cobalamin binding"/>
    <property type="evidence" value="ECO:0007669"/>
    <property type="project" value="UniProtKB-KW"/>
</dbReference>
<dbReference type="PROSITE" id="PS51161">
    <property type="entry name" value="ATP_CONE"/>
    <property type="match status" value="1"/>
</dbReference>
<keyword evidence="7" id="KW-0215">Deoxyribonucleotide synthesis</keyword>
<keyword evidence="5 11" id="KW-0067">ATP-binding</keyword>
<comment type="function">
    <text evidence="12">Catalyzes the reduction of ribonucleotides to deoxyribonucleotides. May function to provide a pool of deoxyribonucleotide precursors for DNA repair during oxygen limitation and/or for immediate growth after restoration of oxygen.</text>
</comment>
<dbReference type="PRINTS" id="PR01183">
    <property type="entry name" value="RIBORDTASEM1"/>
</dbReference>
<dbReference type="GO" id="GO:0009263">
    <property type="term" value="P:deoxyribonucleotide biosynthetic process"/>
    <property type="evidence" value="ECO:0007669"/>
    <property type="project" value="UniProtKB-KW"/>
</dbReference>
<comment type="similarity">
    <text evidence="2 12">Belongs to the ribonucleoside diphosphate reductase class-2 family.</text>
</comment>
<comment type="cofactor">
    <cofactor evidence="1 12">
        <name>adenosylcob(III)alamin</name>
        <dbReference type="ChEBI" id="CHEBI:18408"/>
    </cofactor>
</comment>
<proteinExistence type="inferred from homology"/>
<evidence type="ECO:0000256" key="4">
    <source>
        <dbReference type="ARBA" id="ARBA00022741"/>
    </source>
</evidence>
<evidence type="ECO:0000256" key="10">
    <source>
        <dbReference type="ARBA" id="ARBA00047754"/>
    </source>
</evidence>
<keyword evidence="4 11" id="KW-0547">Nucleotide-binding</keyword>
<dbReference type="SUPFAM" id="SSF48168">
    <property type="entry name" value="R1 subunit of ribonucleotide reductase, N-terminal domain"/>
    <property type="match status" value="1"/>
</dbReference>
<evidence type="ECO:0000256" key="2">
    <source>
        <dbReference type="ARBA" id="ARBA00007405"/>
    </source>
</evidence>
<dbReference type="AlphaFoldDB" id="A0A7G9YIQ8"/>
<evidence type="ECO:0000256" key="9">
    <source>
        <dbReference type="ARBA" id="ARBA00023285"/>
    </source>
</evidence>
<feature type="domain" description="ATP-cone" evidence="13">
    <location>
        <begin position="2"/>
        <end position="93"/>
    </location>
</feature>
<dbReference type="GO" id="GO:0004748">
    <property type="term" value="F:ribonucleoside-diphosphate reductase activity, thioredoxin disulfide as acceptor"/>
    <property type="evidence" value="ECO:0007669"/>
    <property type="project" value="UniProtKB-EC"/>
</dbReference>
<dbReference type="InterPro" id="IPR005144">
    <property type="entry name" value="ATP-cone_dom"/>
</dbReference>
<keyword evidence="8" id="KW-1015">Disulfide bond</keyword>
<sequence length="677" mass="75638">MHKIIKRDGRIVNFKKDKITAVIHHAIIAVNADDEKLSEKFADEVATLIEERIPGIPAVEDVQNIVEEVLVRHGLYEVAKAYILYRERRSELRDAKKFFGVYDELKLTVNAIEVLKKRYLMKNEAGNITETPDQMFKRVAKAVSGKSDESEEEFYTAMRNLEFLPNSPTLMNAGTKLGQLSACFAIPIFDSIESIFGALKAMAIVQQSGGGSGFSFSRLRPRGDIVRSTMGGASGPVSFMRIFDVTTDVIKQGGRRRGANMGILNVNHPDILNFITSKSKEGVLTNFNISVGVDNDFMEAVKENRDYELINPRNNECVRSLSANDIFDLIGMMAWRTGDPGLVFIDEINAHNPTPEHRINSTNPCGEVPLLDWESCNLGSINLARIVRKNDIDWEKLRSLTEIGVRFLDGVIDVNRYPLPQIAEMTRANRKIGLGVMGFAEMLLELEIPYNSEEALNLGRRLMKFITVEAGATSIELGEERGTFPNIDESVWKNTNMRNATLTTIAPTGSISIIAGTTSGIEPLFAVSFVRNVLEHARLIEVNPVFERVARERGFYSRDLMMRIAKTGSVQGLEIPEDVRDVFVTALDIDPVWHVRMQAAFQEYVDNAISKTINLRKDATPGDVKKAFLLAYELKCKGITVYRYGSRAEQVLSFGESEYVSAKSDYAGGCPDRSCPY</sequence>
<dbReference type="NCBIfam" id="TIGR02504">
    <property type="entry name" value="NrdJ_Z"/>
    <property type="match status" value="1"/>
</dbReference>
<evidence type="ECO:0000313" key="14">
    <source>
        <dbReference type="EMBL" id="QNO47892.1"/>
    </source>
</evidence>
<dbReference type="Pfam" id="PF03477">
    <property type="entry name" value="ATP-cone"/>
    <property type="match status" value="1"/>
</dbReference>
<evidence type="ECO:0000259" key="13">
    <source>
        <dbReference type="PROSITE" id="PS51161"/>
    </source>
</evidence>
<reference evidence="14" key="1">
    <citation type="submission" date="2020-06" db="EMBL/GenBank/DDBJ databases">
        <title>Unique genomic features of the anaerobic methanotrophic archaea.</title>
        <authorList>
            <person name="Chadwick G.L."/>
            <person name="Skennerton C.T."/>
            <person name="Laso-Perez R."/>
            <person name="Leu A.O."/>
            <person name="Speth D.R."/>
            <person name="Yu H."/>
            <person name="Morgan-Lang C."/>
            <person name="Hatzenpichler R."/>
            <person name="Goudeau D."/>
            <person name="Malmstrom R."/>
            <person name="Brazelton W.J."/>
            <person name="Woyke T."/>
            <person name="Hallam S.J."/>
            <person name="Tyson G.W."/>
            <person name="Wegener G."/>
            <person name="Boetius A."/>
            <person name="Orphan V."/>
        </authorList>
    </citation>
    <scope>NUCLEOTIDE SEQUENCE</scope>
</reference>
<dbReference type="CDD" id="cd02888">
    <property type="entry name" value="RNR_II_dimer"/>
    <property type="match status" value="1"/>
</dbReference>
<comment type="catalytic activity">
    <reaction evidence="10 12">
        <text>a 2'-deoxyribonucleoside 5'-diphosphate + [thioredoxin]-disulfide + H2O = a ribonucleoside 5'-diphosphate + [thioredoxin]-dithiol</text>
        <dbReference type="Rhea" id="RHEA:23252"/>
        <dbReference type="Rhea" id="RHEA-COMP:10698"/>
        <dbReference type="Rhea" id="RHEA-COMP:10700"/>
        <dbReference type="ChEBI" id="CHEBI:15377"/>
        <dbReference type="ChEBI" id="CHEBI:29950"/>
        <dbReference type="ChEBI" id="CHEBI:50058"/>
        <dbReference type="ChEBI" id="CHEBI:57930"/>
        <dbReference type="ChEBI" id="CHEBI:73316"/>
        <dbReference type="EC" id="1.17.4.1"/>
    </reaction>
</comment>
<dbReference type="PANTHER" id="PTHR43371:SF1">
    <property type="entry name" value="RIBONUCLEOSIDE-DIPHOSPHATE REDUCTASE"/>
    <property type="match status" value="1"/>
</dbReference>
<dbReference type="InterPro" id="IPR013509">
    <property type="entry name" value="RNR_lsu_N"/>
</dbReference>
<keyword evidence="3 12" id="KW-0846">Cobalamin</keyword>
<dbReference type="GO" id="GO:0071897">
    <property type="term" value="P:DNA biosynthetic process"/>
    <property type="evidence" value="ECO:0007669"/>
    <property type="project" value="UniProtKB-KW"/>
</dbReference>
<keyword evidence="9 12" id="KW-0170">Cobalt</keyword>
<dbReference type="GO" id="GO:0005524">
    <property type="term" value="F:ATP binding"/>
    <property type="evidence" value="ECO:0007669"/>
    <property type="project" value="UniProtKB-UniRule"/>
</dbReference>
<protein>
    <recommendedName>
        <fullName evidence="12">Vitamin B12-dependent ribonucleotide reductase</fullName>
        <ecNumber evidence="12">1.17.4.1</ecNumber>
    </recommendedName>
</protein>
<evidence type="ECO:0000256" key="11">
    <source>
        <dbReference type="PROSITE-ProRule" id="PRU00492"/>
    </source>
</evidence>